<dbReference type="Proteomes" id="UP001419268">
    <property type="component" value="Unassembled WGS sequence"/>
</dbReference>
<feature type="region of interest" description="Disordered" evidence="1">
    <location>
        <begin position="135"/>
        <end position="158"/>
    </location>
</feature>
<feature type="signal peptide" evidence="2">
    <location>
        <begin position="1"/>
        <end position="19"/>
    </location>
</feature>
<accession>A0AAP0KB44</accession>
<dbReference type="AlphaFoldDB" id="A0AAP0KB44"/>
<evidence type="ECO:0008006" key="5">
    <source>
        <dbReference type="Google" id="ProtNLM"/>
    </source>
</evidence>
<sequence length="158" mass="18201">MRCPHGRCLLVAACYLAMASNHSIATASSRRLGLLISHVVVVVERSRQFQPKEFIFEERLIVRRILRKKEQWFEELTGELTTMGKYHMLMAWKFFKVSWIEFIPSFLRCVNVASTATPRCGKRIPTRSVTDLPFDFPPVCKKDPRGGGSRRDTPMPKT</sequence>
<organism evidence="3 4">
    <name type="scientific">Stephania cephalantha</name>
    <dbReference type="NCBI Taxonomy" id="152367"/>
    <lineage>
        <taxon>Eukaryota</taxon>
        <taxon>Viridiplantae</taxon>
        <taxon>Streptophyta</taxon>
        <taxon>Embryophyta</taxon>
        <taxon>Tracheophyta</taxon>
        <taxon>Spermatophyta</taxon>
        <taxon>Magnoliopsida</taxon>
        <taxon>Ranunculales</taxon>
        <taxon>Menispermaceae</taxon>
        <taxon>Menispermoideae</taxon>
        <taxon>Cissampelideae</taxon>
        <taxon>Stephania</taxon>
    </lineage>
</organism>
<reference evidence="3 4" key="1">
    <citation type="submission" date="2024-01" db="EMBL/GenBank/DDBJ databases">
        <title>Genome assemblies of Stephania.</title>
        <authorList>
            <person name="Yang L."/>
        </authorList>
    </citation>
    <scope>NUCLEOTIDE SEQUENCE [LARGE SCALE GENOMIC DNA]</scope>
    <source>
        <strain evidence="3">JXDWG</strain>
        <tissue evidence="3">Leaf</tissue>
    </source>
</reference>
<proteinExistence type="predicted"/>
<feature type="chain" id="PRO_5043033723" description="Secreted protein" evidence="2">
    <location>
        <begin position="20"/>
        <end position="158"/>
    </location>
</feature>
<evidence type="ECO:0000313" key="4">
    <source>
        <dbReference type="Proteomes" id="UP001419268"/>
    </source>
</evidence>
<evidence type="ECO:0000313" key="3">
    <source>
        <dbReference type="EMBL" id="KAK9147900.1"/>
    </source>
</evidence>
<evidence type="ECO:0000256" key="1">
    <source>
        <dbReference type="SAM" id="MobiDB-lite"/>
    </source>
</evidence>
<gene>
    <name evidence="3" type="ORF">Scep_006657</name>
</gene>
<protein>
    <recommendedName>
        <fullName evidence="5">Secreted protein</fullName>
    </recommendedName>
</protein>
<keyword evidence="2" id="KW-0732">Signal</keyword>
<evidence type="ECO:0000256" key="2">
    <source>
        <dbReference type="SAM" id="SignalP"/>
    </source>
</evidence>
<keyword evidence="4" id="KW-1185">Reference proteome</keyword>
<feature type="compositionally biased region" description="Basic and acidic residues" evidence="1">
    <location>
        <begin position="140"/>
        <end position="158"/>
    </location>
</feature>
<name>A0AAP0KB44_9MAGN</name>
<dbReference type="EMBL" id="JBBNAG010000003">
    <property type="protein sequence ID" value="KAK9147900.1"/>
    <property type="molecule type" value="Genomic_DNA"/>
</dbReference>
<comment type="caution">
    <text evidence="3">The sequence shown here is derived from an EMBL/GenBank/DDBJ whole genome shotgun (WGS) entry which is preliminary data.</text>
</comment>